<feature type="domain" description="PABS" evidence="5">
    <location>
        <begin position="5"/>
        <end position="267"/>
    </location>
</feature>
<dbReference type="STRING" id="103827.A0A0N5CKW8"/>
<evidence type="ECO:0000313" key="6">
    <source>
        <dbReference type="EMBL" id="VDM95821.1"/>
    </source>
</evidence>
<dbReference type="EMBL" id="UYYF01000063">
    <property type="protein sequence ID" value="VDM95821.1"/>
    <property type="molecule type" value="Genomic_DNA"/>
</dbReference>
<reference evidence="6 7" key="2">
    <citation type="submission" date="2018-11" db="EMBL/GenBank/DDBJ databases">
        <authorList>
            <consortium name="Pathogen Informatics"/>
        </authorList>
    </citation>
    <scope>NUCLEOTIDE SEQUENCE [LARGE SCALE GENOMIC DNA]</scope>
</reference>
<dbReference type="PROSITE" id="PS51006">
    <property type="entry name" value="PABS_2"/>
    <property type="match status" value="1"/>
</dbReference>
<reference evidence="8" key="1">
    <citation type="submission" date="2017-02" db="UniProtKB">
        <authorList>
            <consortium name="WormBaseParasite"/>
        </authorList>
    </citation>
    <scope>IDENTIFICATION</scope>
</reference>
<dbReference type="InterPro" id="IPR030373">
    <property type="entry name" value="PABS_CS"/>
</dbReference>
<evidence type="ECO:0000313" key="8">
    <source>
        <dbReference type="WBParaSite" id="TCLT_0000073401-mRNA-1"/>
    </source>
</evidence>
<feature type="active site" description="Proton acceptor" evidence="3">
    <location>
        <position position="166"/>
    </location>
</feature>
<dbReference type="NCBIfam" id="TIGR00417">
    <property type="entry name" value="speE"/>
    <property type="match status" value="1"/>
</dbReference>
<dbReference type="FunFam" id="3.40.50.150:FF:000013">
    <property type="entry name" value="Spermidine synthase"/>
    <property type="match status" value="1"/>
</dbReference>
<proteinExistence type="inferred from homology"/>
<dbReference type="OMA" id="FLYHEMM"/>
<dbReference type="OrthoDB" id="38125at2759"/>
<dbReference type="Gene3D" id="2.30.140.10">
    <property type="entry name" value="Spermidine synthase, tetramerisation domain"/>
    <property type="match status" value="1"/>
</dbReference>
<dbReference type="Gene3D" id="3.40.50.150">
    <property type="entry name" value="Vaccinia Virus protein VP39"/>
    <property type="match status" value="1"/>
</dbReference>
<dbReference type="Proteomes" id="UP000276776">
    <property type="component" value="Unassembled WGS sequence"/>
</dbReference>
<dbReference type="InterPro" id="IPR029063">
    <property type="entry name" value="SAM-dependent_MTases_sf"/>
</dbReference>
<sequence length="322" mass="36227">MDFIDGWFSELSPDELASENGKNLGLRDNPWHGQMFSLRVKKVLYHARSKYQDVLVFESSTYGKVLALDGIIQCSERDEFAYQEMLAHLVLVVGGGDGAILREVLKHSTVESVTLCEIDEMVVDVSKKHLPQMSVAFGDPKCNVIYCNGAEYIKKHKDEFDVIITDSSDPIGPAKELFGKNYYMLMKEALKEDGVFSSQGKCMQSIIFSSINDFFNNLNNISCPWLDLQLIRGLFKLAKNLFPHVAYAIGSVPTYPCGQIGYLIGSKNGNHDVTVPLRVLSDSDVRSMNLKYYNSDVHRAAFVLPQFIKEVVLSFVLYIHVN</sequence>
<name>A0A0N5CKW8_THECL</name>
<dbReference type="Pfam" id="PF17284">
    <property type="entry name" value="Spermine_synt_N"/>
    <property type="match status" value="1"/>
</dbReference>
<dbReference type="GO" id="GO:0008295">
    <property type="term" value="P:spermidine biosynthetic process"/>
    <property type="evidence" value="ECO:0007669"/>
    <property type="project" value="TreeGrafter"/>
</dbReference>
<dbReference type="PANTHER" id="PTHR11558:SF11">
    <property type="entry name" value="SPERMIDINE SYNTHASE"/>
    <property type="match status" value="1"/>
</dbReference>
<organism evidence="8">
    <name type="scientific">Thelazia callipaeda</name>
    <name type="common">Oriental eyeworm</name>
    <name type="synonym">Parasitic nematode</name>
    <dbReference type="NCBI Taxonomy" id="103827"/>
    <lineage>
        <taxon>Eukaryota</taxon>
        <taxon>Metazoa</taxon>
        <taxon>Ecdysozoa</taxon>
        <taxon>Nematoda</taxon>
        <taxon>Chromadorea</taxon>
        <taxon>Rhabditida</taxon>
        <taxon>Spirurina</taxon>
        <taxon>Spiruromorpha</taxon>
        <taxon>Thelazioidea</taxon>
        <taxon>Thelaziidae</taxon>
        <taxon>Thelazia</taxon>
    </lineage>
</organism>
<keyword evidence="3" id="KW-0620">Polyamine biosynthesis</keyword>
<dbReference type="InterPro" id="IPR030374">
    <property type="entry name" value="PABS"/>
</dbReference>
<dbReference type="GO" id="GO:0005829">
    <property type="term" value="C:cytosol"/>
    <property type="evidence" value="ECO:0007669"/>
    <property type="project" value="TreeGrafter"/>
</dbReference>
<evidence type="ECO:0000259" key="5">
    <source>
        <dbReference type="PROSITE" id="PS51006"/>
    </source>
</evidence>
<dbReference type="Pfam" id="PF01564">
    <property type="entry name" value="Spermine_synth"/>
    <property type="match status" value="1"/>
</dbReference>
<dbReference type="HAMAP" id="MF_00198">
    <property type="entry name" value="Spermidine_synth"/>
    <property type="match status" value="1"/>
</dbReference>
<evidence type="ECO:0000256" key="1">
    <source>
        <dbReference type="ARBA" id="ARBA00007867"/>
    </source>
</evidence>
<dbReference type="PANTHER" id="PTHR11558">
    <property type="entry name" value="SPERMIDINE/SPERMINE SYNTHASE"/>
    <property type="match status" value="1"/>
</dbReference>
<evidence type="ECO:0000256" key="4">
    <source>
        <dbReference type="RuleBase" id="RU003836"/>
    </source>
</evidence>
<dbReference type="PROSITE" id="PS01330">
    <property type="entry name" value="PABS_1"/>
    <property type="match status" value="1"/>
</dbReference>
<keyword evidence="7" id="KW-1185">Reference proteome</keyword>
<dbReference type="InterPro" id="IPR001045">
    <property type="entry name" value="Spermi_synthase"/>
</dbReference>
<evidence type="ECO:0000313" key="7">
    <source>
        <dbReference type="Proteomes" id="UP000276776"/>
    </source>
</evidence>
<dbReference type="InterPro" id="IPR037163">
    <property type="entry name" value="Spermidine_synt_N_sf"/>
</dbReference>
<comment type="similarity">
    <text evidence="1 4">Belongs to the spermidine/spermine synthase family.</text>
</comment>
<dbReference type="CDD" id="cd02440">
    <property type="entry name" value="AdoMet_MTases"/>
    <property type="match status" value="1"/>
</dbReference>
<protein>
    <submittedName>
        <fullName evidence="8">PABS domain-containing protein</fullName>
    </submittedName>
</protein>
<dbReference type="GO" id="GO:0004766">
    <property type="term" value="F:spermidine synthase activity"/>
    <property type="evidence" value="ECO:0007669"/>
    <property type="project" value="TreeGrafter"/>
</dbReference>
<dbReference type="WBParaSite" id="TCLT_0000073401-mRNA-1">
    <property type="protein sequence ID" value="TCLT_0000073401-mRNA-1"/>
    <property type="gene ID" value="TCLT_0000073401"/>
</dbReference>
<gene>
    <name evidence="6" type="ORF">TCLT_LOCUS735</name>
</gene>
<keyword evidence="2 3" id="KW-0808">Transferase</keyword>
<dbReference type="InterPro" id="IPR035246">
    <property type="entry name" value="Spermidine_synt_N"/>
</dbReference>
<evidence type="ECO:0000256" key="2">
    <source>
        <dbReference type="ARBA" id="ARBA00022679"/>
    </source>
</evidence>
<dbReference type="SUPFAM" id="SSF53335">
    <property type="entry name" value="S-adenosyl-L-methionine-dependent methyltransferases"/>
    <property type="match status" value="1"/>
</dbReference>
<evidence type="ECO:0000256" key="3">
    <source>
        <dbReference type="PROSITE-ProRule" id="PRU00354"/>
    </source>
</evidence>
<dbReference type="AlphaFoldDB" id="A0A0N5CKW8"/>
<accession>A0A0N5CKW8</accession>